<accession>A0A1Y2ACA0</accession>
<protein>
    <submittedName>
        <fullName evidence="2">Uncharacterized protein</fullName>
    </submittedName>
</protein>
<keyword evidence="1" id="KW-1133">Transmembrane helix</keyword>
<keyword evidence="1" id="KW-0472">Membrane</keyword>
<proteinExistence type="predicted"/>
<evidence type="ECO:0000256" key="1">
    <source>
        <dbReference type="SAM" id="Phobius"/>
    </source>
</evidence>
<dbReference type="AlphaFoldDB" id="A0A1Y2ACA0"/>
<organism evidence="2 3">
    <name type="scientific">Neocallimastix californiae</name>
    <dbReference type="NCBI Taxonomy" id="1754190"/>
    <lineage>
        <taxon>Eukaryota</taxon>
        <taxon>Fungi</taxon>
        <taxon>Fungi incertae sedis</taxon>
        <taxon>Chytridiomycota</taxon>
        <taxon>Chytridiomycota incertae sedis</taxon>
        <taxon>Neocallimastigomycetes</taxon>
        <taxon>Neocallimastigales</taxon>
        <taxon>Neocallimastigaceae</taxon>
        <taxon>Neocallimastix</taxon>
    </lineage>
</organism>
<evidence type="ECO:0000313" key="2">
    <source>
        <dbReference type="EMBL" id="ORY20158.1"/>
    </source>
</evidence>
<sequence>MSKYSEENTKDFYKELNGECNPEKLLNIAEQGIFLKEPLFKYEKKKNHKYVVDISVISNQFFSINNIEQYNRLKYFFKEDYIYGKYHQVNYFWGKYSPLIIINKYFIDKLLYEKDKEFLEKVVTKNIFGYRVPMNHCFEILKYYSDKLCVKNNLYLKCEDKYTEEFINICFAHCNLSDFKFFQNTFQKCFSIRYNIDFYKIAKNFEIIVKIQLIMIKLILIKLNIIIIFKEN</sequence>
<reference evidence="2 3" key="1">
    <citation type="submission" date="2016-08" db="EMBL/GenBank/DDBJ databases">
        <title>A Parts List for Fungal Cellulosomes Revealed by Comparative Genomics.</title>
        <authorList>
            <consortium name="DOE Joint Genome Institute"/>
            <person name="Haitjema C.H."/>
            <person name="Gilmore S.P."/>
            <person name="Henske J.K."/>
            <person name="Solomon K.V."/>
            <person name="De Groot R."/>
            <person name="Kuo A."/>
            <person name="Mondo S.J."/>
            <person name="Salamov A.A."/>
            <person name="Labutti K."/>
            <person name="Zhao Z."/>
            <person name="Chiniquy J."/>
            <person name="Barry K."/>
            <person name="Brewer H.M."/>
            <person name="Purvine S.O."/>
            <person name="Wright A.T."/>
            <person name="Boxma B."/>
            <person name="Van Alen T."/>
            <person name="Hackstein J.H."/>
            <person name="Baker S.E."/>
            <person name="Grigoriev I.V."/>
            <person name="O'Malley M.A."/>
        </authorList>
    </citation>
    <scope>NUCLEOTIDE SEQUENCE [LARGE SCALE GENOMIC DNA]</scope>
    <source>
        <strain evidence="2 3">G1</strain>
    </source>
</reference>
<gene>
    <name evidence="2" type="ORF">LY90DRAFT_634076</name>
</gene>
<dbReference type="Proteomes" id="UP000193920">
    <property type="component" value="Unassembled WGS sequence"/>
</dbReference>
<dbReference type="EMBL" id="MCOG01000299">
    <property type="protein sequence ID" value="ORY20158.1"/>
    <property type="molecule type" value="Genomic_DNA"/>
</dbReference>
<dbReference type="OrthoDB" id="2177944at2759"/>
<evidence type="ECO:0000313" key="3">
    <source>
        <dbReference type="Proteomes" id="UP000193920"/>
    </source>
</evidence>
<comment type="caution">
    <text evidence="2">The sequence shown here is derived from an EMBL/GenBank/DDBJ whole genome shotgun (WGS) entry which is preliminary data.</text>
</comment>
<keyword evidence="3" id="KW-1185">Reference proteome</keyword>
<name>A0A1Y2ACA0_9FUNG</name>
<feature type="transmembrane region" description="Helical" evidence="1">
    <location>
        <begin position="207"/>
        <end position="229"/>
    </location>
</feature>
<keyword evidence="1" id="KW-0812">Transmembrane</keyword>